<proteinExistence type="predicted"/>
<reference evidence="2 3" key="1">
    <citation type="journal article" date="2016" name="Genome Announc.">
        <title>Draft Whole-Genome Sequence of Trichoderma gamsii T6085, a Promising Biocontrol Agent of Fusarium Head Blight on Wheat.</title>
        <authorList>
            <person name="Baroncelli R."/>
            <person name="Zapparata A."/>
            <person name="Piaggeschi G."/>
            <person name="Sarrocco S."/>
            <person name="Vannacci G."/>
        </authorList>
    </citation>
    <scope>NUCLEOTIDE SEQUENCE [LARGE SCALE GENOMIC DNA]</scope>
    <source>
        <strain evidence="2 3">T6085</strain>
    </source>
</reference>
<dbReference type="AlphaFoldDB" id="A0A2P4Z7H8"/>
<comment type="caution">
    <text evidence="2">The sequence shown here is derived from an EMBL/GenBank/DDBJ whole genome shotgun (WGS) entry which is preliminary data.</text>
</comment>
<protein>
    <submittedName>
        <fullName evidence="2">Uncharacterized protein</fullName>
    </submittedName>
</protein>
<feature type="non-terminal residue" evidence="2">
    <location>
        <position position="1"/>
    </location>
</feature>
<dbReference type="GeneID" id="36347954"/>
<evidence type="ECO:0000256" key="1">
    <source>
        <dbReference type="SAM" id="SignalP"/>
    </source>
</evidence>
<organism evidence="2 3">
    <name type="scientific">Trichoderma gamsii</name>
    <dbReference type="NCBI Taxonomy" id="398673"/>
    <lineage>
        <taxon>Eukaryota</taxon>
        <taxon>Fungi</taxon>
        <taxon>Dikarya</taxon>
        <taxon>Ascomycota</taxon>
        <taxon>Pezizomycotina</taxon>
        <taxon>Sordariomycetes</taxon>
        <taxon>Hypocreomycetidae</taxon>
        <taxon>Hypocreales</taxon>
        <taxon>Hypocreaceae</taxon>
        <taxon>Trichoderma</taxon>
    </lineage>
</organism>
<gene>
    <name evidence="2" type="ORF">TGAM01_v210886</name>
</gene>
<accession>A0A2P4Z7H8</accession>
<keyword evidence="3" id="KW-1185">Reference proteome</keyword>
<dbReference type="RefSeq" id="XP_024404351.1">
    <property type="nucleotide sequence ID" value="XM_024550906.1"/>
</dbReference>
<keyword evidence="1" id="KW-0732">Signal</keyword>
<sequence>SIWQAGWVLLFGTGVEGGSYGTREFVDGNILANSIYLLANSIHLLIDFKGC</sequence>
<dbReference type="EMBL" id="JPDN02000076">
    <property type="protein sequence ID" value="PON20244.1"/>
    <property type="molecule type" value="Genomic_DNA"/>
</dbReference>
<feature type="signal peptide" evidence="1">
    <location>
        <begin position="1"/>
        <end position="17"/>
    </location>
</feature>
<evidence type="ECO:0000313" key="2">
    <source>
        <dbReference type="EMBL" id="PON20244.1"/>
    </source>
</evidence>
<evidence type="ECO:0000313" key="3">
    <source>
        <dbReference type="Proteomes" id="UP000054821"/>
    </source>
</evidence>
<dbReference type="Proteomes" id="UP000054821">
    <property type="component" value="Unassembled WGS sequence"/>
</dbReference>
<feature type="chain" id="PRO_5015141521" evidence="1">
    <location>
        <begin position="18"/>
        <end position="51"/>
    </location>
</feature>
<name>A0A2P4Z7H8_9HYPO</name>